<dbReference type="InterPro" id="IPR028098">
    <property type="entry name" value="Glyco_trans_4-like_N"/>
</dbReference>
<dbReference type="EMBL" id="JBHTBQ010000014">
    <property type="protein sequence ID" value="MFC7420033.1"/>
    <property type="molecule type" value="Genomic_DNA"/>
</dbReference>
<dbReference type="EC" id="2.4.-.-" evidence="3"/>
<dbReference type="Pfam" id="PF13439">
    <property type="entry name" value="Glyco_transf_4"/>
    <property type="match status" value="1"/>
</dbReference>
<dbReference type="PANTHER" id="PTHR45947:SF14">
    <property type="entry name" value="SLL1723 PROTEIN"/>
    <property type="match status" value="1"/>
</dbReference>
<proteinExistence type="predicted"/>
<dbReference type="Gene3D" id="3.40.50.2000">
    <property type="entry name" value="Glycogen Phosphorylase B"/>
    <property type="match status" value="2"/>
</dbReference>
<keyword evidence="4" id="KW-1185">Reference proteome</keyword>
<gene>
    <name evidence="3" type="ORF">ACFQNF_09055</name>
</gene>
<feature type="domain" description="Glycosyltransferase subfamily 4-like N-terminal" evidence="2">
    <location>
        <begin position="35"/>
        <end position="176"/>
    </location>
</feature>
<comment type="caution">
    <text evidence="3">The sequence shown here is derived from an EMBL/GenBank/DDBJ whole genome shotgun (WGS) entry which is preliminary data.</text>
</comment>
<evidence type="ECO:0000313" key="4">
    <source>
        <dbReference type="Proteomes" id="UP001596473"/>
    </source>
</evidence>
<name>A0ABW2QWD6_9NEIS</name>
<dbReference type="Proteomes" id="UP001596473">
    <property type="component" value="Unassembled WGS sequence"/>
</dbReference>
<feature type="domain" description="Glycosyl transferase family 1" evidence="1">
    <location>
        <begin position="181"/>
        <end position="345"/>
    </location>
</feature>
<accession>A0ABW2QWD6</accession>
<dbReference type="Pfam" id="PF00534">
    <property type="entry name" value="Glycos_transf_1"/>
    <property type="match status" value="1"/>
</dbReference>
<evidence type="ECO:0000259" key="1">
    <source>
        <dbReference type="Pfam" id="PF00534"/>
    </source>
</evidence>
<dbReference type="PANTHER" id="PTHR45947">
    <property type="entry name" value="SULFOQUINOVOSYL TRANSFERASE SQD2"/>
    <property type="match status" value="1"/>
</dbReference>
<dbReference type="SUPFAM" id="SSF53756">
    <property type="entry name" value="UDP-Glycosyltransferase/glycogen phosphorylase"/>
    <property type="match status" value="1"/>
</dbReference>
<reference evidence="4" key="1">
    <citation type="journal article" date="2019" name="Int. J. Syst. Evol. Microbiol.">
        <title>The Global Catalogue of Microorganisms (GCM) 10K type strain sequencing project: providing services to taxonomists for standard genome sequencing and annotation.</title>
        <authorList>
            <consortium name="The Broad Institute Genomics Platform"/>
            <consortium name="The Broad Institute Genome Sequencing Center for Infectious Disease"/>
            <person name="Wu L."/>
            <person name="Ma J."/>
        </authorList>
    </citation>
    <scope>NUCLEOTIDE SEQUENCE [LARGE SCALE GENOMIC DNA]</scope>
    <source>
        <strain evidence="4">CCUG 62945</strain>
    </source>
</reference>
<dbReference type="InterPro" id="IPR050194">
    <property type="entry name" value="Glycosyltransferase_grp1"/>
</dbReference>
<dbReference type="RefSeq" id="WP_380187669.1">
    <property type="nucleotide sequence ID" value="NZ_JBHTBQ010000014.1"/>
</dbReference>
<evidence type="ECO:0000313" key="3">
    <source>
        <dbReference type="EMBL" id="MFC7420033.1"/>
    </source>
</evidence>
<keyword evidence="3" id="KW-0808">Transferase</keyword>
<sequence length="373" mass="42265">MRDVAYYRTTMPFVSESFILEQAHSLHNYNALFVCRDLKAPIEADVVTIDELHKYERMKFTLLRQSAVIKQGLIQHKPAIIHAHFLPDAVMIAPIAKKLNIPLIATSHGFDTQMSRWSLFKTRKPTNWQYLLNERSLYKNADAFIAVSQYMRQRMIERGIADSKIFTHYIGVDTEKFQPLMHQGKFILNVSRHVKVKGIDVLLRAFAKVAANFDWQLVQVGAGTETLQLMALAKELGIEQRVTWLGAQPHTEVKRLMQECACYVQASMPDKNGQTEAFGIVLLEAAASGVPVIASRSGGMPEALLDQETGFLFEPGNVDDLAEKLDCVLGQTSEWRNRMGRAGRDFALSLDIRKQAMLLENIYDQIIDRHANC</sequence>
<organism evidence="3 4">
    <name type="scientific">Iodobacter arcticus</name>
    <dbReference type="NCBI Taxonomy" id="590593"/>
    <lineage>
        <taxon>Bacteria</taxon>
        <taxon>Pseudomonadati</taxon>
        <taxon>Pseudomonadota</taxon>
        <taxon>Betaproteobacteria</taxon>
        <taxon>Neisseriales</taxon>
        <taxon>Chitinibacteraceae</taxon>
        <taxon>Iodobacter</taxon>
    </lineage>
</organism>
<dbReference type="InterPro" id="IPR001296">
    <property type="entry name" value="Glyco_trans_1"/>
</dbReference>
<keyword evidence="3" id="KW-0328">Glycosyltransferase</keyword>
<protein>
    <submittedName>
        <fullName evidence="3">Glycosyltransferase</fullName>
        <ecNumber evidence="3">2.4.-.-</ecNumber>
    </submittedName>
</protein>
<dbReference type="GO" id="GO:0016757">
    <property type="term" value="F:glycosyltransferase activity"/>
    <property type="evidence" value="ECO:0007669"/>
    <property type="project" value="UniProtKB-KW"/>
</dbReference>
<evidence type="ECO:0000259" key="2">
    <source>
        <dbReference type="Pfam" id="PF13439"/>
    </source>
</evidence>